<evidence type="ECO:0000313" key="4">
    <source>
        <dbReference type="Proteomes" id="UP000784128"/>
    </source>
</evidence>
<proteinExistence type="predicted"/>
<evidence type="ECO:0000313" key="3">
    <source>
        <dbReference type="EMBL" id="MBT1071925.1"/>
    </source>
</evidence>
<protein>
    <submittedName>
        <fullName evidence="3">Rod-binding protein</fullName>
    </submittedName>
</protein>
<dbReference type="Proteomes" id="UP000784128">
    <property type="component" value="Unassembled WGS sequence"/>
</dbReference>
<dbReference type="EMBL" id="JAHDYS010000007">
    <property type="protein sequence ID" value="MBT1071925.1"/>
    <property type="molecule type" value="Genomic_DNA"/>
</dbReference>
<accession>A0ABS5U8C8</accession>
<dbReference type="InterPro" id="IPR019301">
    <property type="entry name" value="Flagellar_prot_FlgJ_N"/>
</dbReference>
<feature type="region of interest" description="Disordered" evidence="1">
    <location>
        <begin position="1"/>
        <end position="43"/>
    </location>
</feature>
<dbReference type="Pfam" id="PF10135">
    <property type="entry name" value="Rod-binding"/>
    <property type="match status" value="1"/>
</dbReference>
<evidence type="ECO:0000256" key="1">
    <source>
        <dbReference type="SAM" id="MobiDB-lite"/>
    </source>
</evidence>
<evidence type="ECO:0000259" key="2">
    <source>
        <dbReference type="Pfam" id="PF10135"/>
    </source>
</evidence>
<keyword evidence="4" id="KW-1185">Reference proteome</keyword>
<name>A0ABS5U8C8_9BACT</name>
<organism evidence="3 4">
    <name type="scientific">Pelotalea chapellei</name>
    <dbReference type="NCBI Taxonomy" id="44671"/>
    <lineage>
        <taxon>Bacteria</taxon>
        <taxon>Pseudomonadati</taxon>
        <taxon>Thermodesulfobacteriota</taxon>
        <taxon>Desulfuromonadia</taxon>
        <taxon>Geobacterales</taxon>
        <taxon>Geobacteraceae</taxon>
        <taxon>Pelotalea</taxon>
    </lineage>
</organism>
<gene>
    <name evidence="3" type="ORF">KJB30_09030</name>
</gene>
<sequence length="122" mass="13612">MDMITPTIPLAGDDAAEKVRQLQRQRSGTDGLSEKQRQQAKKVSQDFEGLFIGMMMKSMRETVGKDPITAGGHGEDAYRSMLDQQYVEAAVKRGGFGLAKQIEKEIIRQESRKIGKTIDSHE</sequence>
<reference evidence="3 4" key="1">
    <citation type="submission" date="2021-05" db="EMBL/GenBank/DDBJ databases">
        <title>The draft genome of Geobacter chapellei DSM 13688.</title>
        <authorList>
            <person name="Xu Z."/>
            <person name="Masuda Y."/>
            <person name="Itoh H."/>
            <person name="Senoo K."/>
        </authorList>
    </citation>
    <scope>NUCLEOTIDE SEQUENCE [LARGE SCALE GENOMIC DNA]</scope>
    <source>
        <strain evidence="3 4">DSM 13688</strain>
    </source>
</reference>
<feature type="domain" description="Flagellar protein FlgJ N-terminal" evidence="2">
    <location>
        <begin position="57"/>
        <end position="104"/>
    </location>
</feature>
<comment type="caution">
    <text evidence="3">The sequence shown here is derived from an EMBL/GenBank/DDBJ whole genome shotgun (WGS) entry which is preliminary data.</text>
</comment>
<dbReference type="RefSeq" id="WP_214298252.1">
    <property type="nucleotide sequence ID" value="NZ_JAHDYS010000007.1"/>
</dbReference>